<dbReference type="InterPro" id="IPR041098">
    <property type="entry name" value="Rv2175c_C"/>
</dbReference>
<feature type="domain" description="DNA-binding protein Rv2175c wHTH" evidence="2">
    <location>
        <begin position="3"/>
        <end position="59"/>
    </location>
</feature>
<dbReference type="RefSeq" id="WP_066473063.1">
    <property type="nucleotide sequence ID" value="NZ_CBCRUZ010000013.1"/>
</dbReference>
<evidence type="ECO:0000313" key="3">
    <source>
        <dbReference type="EMBL" id="QXQ15076.1"/>
    </source>
</evidence>
<feature type="domain" description="Rv2175c C-terminal" evidence="1">
    <location>
        <begin position="68"/>
        <end position="121"/>
    </location>
</feature>
<dbReference type="EMBL" id="CP079105">
    <property type="protein sequence ID" value="QXQ15076.1"/>
    <property type="molecule type" value="Genomic_DNA"/>
</dbReference>
<dbReference type="InterPro" id="IPR048576">
    <property type="entry name" value="Rv2175c_wHTH"/>
</dbReference>
<dbReference type="Pfam" id="PF18367">
    <property type="entry name" value="Rv2175c_C"/>
    <property type="match status" value="1"/>
</dbReference>
<name>A0ABX8SHC0_9ACTN</name>
<dbReference type="Proteomes" id="UP000887023">
    <property type="component" value="Chromosome"/>
</dbReference>
<organism evidence="3 4">
    <name type="scientific">Skermania pinensis</name>
    <dbReference type="NCBI Taxonomy" id="39122"/>
    <lineage>
        <taxon>Bacteria</taxon>
        <taxon>Bacillati</taxon>
        <taxon>Actinomycetota</taxon>
        <taxon>Actinomycetes</taxon>
        <taxon>Mycobacteriales</taxon>
        <taxon>Gordoniaceae</taxon>
        <taxon>Skermania</taxon>
    </lineage>
</organism>
<evidence type="ECO:0000259" key="2">
    <source>
        <dbReference type="Pfam" id="PF21531"/>
    </source>
</evidence>
<evidence type="ECO:0000259" key="1">
    <source>
        <dbReference type="Pfam" id="PF18367"/>
    </source>
</evidence>
<keyword evidence="3" id="KW-0238">DNA-binding</keyword>
<dbReference type="Pfam" id="PF21531">
    <property type="entry name" value="Rv2175c_wHTH"/>
    <property type="match status" value="1"/>
</dbReference>
<evidence type="ECO:0000313" key="4">
    <source>
        <dbReference type="Proteomes" id="UP000887023"/>
    </source>
</evidence>
<keyword evidence="4" id="KW-1185">Reference proteome</keyword>
<gene>
    <name evidence="3" type="ORF">KV203_06905</name>
</gene>
<sequence>MSSFPVCADVLPPTVSLVPVSEVATRLGVSVSRVHQQLRDRQLIAVRRSGVAGVPADFFATDGTVLRFLAGLISVLTDGGYAPAEILRWLYTPDESLAGPPVAALHGHSAREVVRRAQALAF</sequence>
<protein>
    <submittedName>
        <fullName evidence="3">DNA-binding protein</fullName>
    </submittedName>
</protein>
<proteinExistence type="predicted"/>
<dbReference type="GO" id="GO:0003677">
    <property type="term" value="F:DNA binding"/>
    <property type="evidence" value="ECO:0007669"/>
    <property type="project" value="UniProtKB-KW"/>
</dbReference>
<reference evidence="3" key="1">
    <citation type="submission" date="2021-07" db="EMBL/GenBank/DDBJ databases">
        <title>Candidatus Kaistella beijingensis sp. nov. isolated from a municipal wastewater treatment plant is involved in sludge foaming.</title>
        <authorList>
            <person name="Song Y."/>
            <person name="Liu S.-J."/>
        </authorList>
    </citation>
    <scope>NUCLEOTIDE SEQUENCE</scope>
    <source>
        <strain evidence="3">DSM 43998</strain>
    </source>
</reference>
<accession>A0ABX8SHC0</accession>